<dbReference type="RefSeq" id="WP_348029719.1">
    <property type="nucleotide sequence ID" value="NZ_CP129113.1"/>
</dbReference>
<proteinExistence type="predicted"/>
<evidence type="ECO:0000259" key="1">
    <source>
        <dbReference type="Pfam" id="PF06855"/>
    </source>
</evidence>
<dbReference type="Pfam" id="PF06855">
    <property type="entry name" value="YozE_SAM_like"/>
    <property type="match status" value="1"/>
</dbReference>
<evidence type="ECO:0000313" key="2">
    <source>
        <dbReference type="EMBL" id="WLV25929.1"/>
    </source>
</evidence>
<dbReference type="NCBIfam" id="NF010193">
    <property type="entry name" value="PRK13672.1"/>
    <property type="match status" value="1"/>
</dbReference>
<name>A0ABY9KYJ9_9BACI</name>
<keyword evidence="3" id="KW-1185">Reference proteome</keyword>
<dbReference type="Gene3D" id="1.10.150.260">
    <property type="entry name" value="YozE SAM-like"/>
    <property type="match status" value="1"/>
</dbReference>
<dbReference type="Proteomes" id="UP001180087">
    <property type="component" value="Chromosome"/>
</dbReference>
<dbReference type="InterPro" id="IPR036806">
    <property type="entry name" value="YozE_SAM-like_sf"/>
</dbReference>
<gene>
    <name evidence="2" type="ORF">QR721_06945</name>
</gene>
<organism evidence="2 3">
    <name type="scientific">Aciduricibacillus chroicocephali</name>
    <dbReference type="NCBI Taxonomy" id="3054939"/>
    <lineage>
        <taxon>Bacteria</taxon>
        <taxon>Bacillati</taxon>
        <taxon>Bacillota</taxon>
        <taxon>Bacilli</taxon>
        <taxon>Bacillales</taxon>
        <taxon>Bacillaceae</taxon>
        <taxon>Aciduricibacillus</taxon>
    </lineage>
</organism>
<dbReference type="EMBL" id="CP129113">
    <property type="protein sequence ID" value="WLV25929.1"/>
    <property type="molecule type" value="Genomic_DNA"/>
</dbReference>
<sequence>MRSFYQYAKSYRGELKITDEGRLAEWIVDDFDFPKQSTDYDELSEYIEWNSPFPGAASVFDKLWTEYLERR</sequence>
<accession>A0ABY9KYJ9</accession>
<protein>
    <submittedName>
        <fullName evidence="2">Sterile alpha motif-like domain-containing protein</fullName>
    </submittedName>
</protein>
<dbReference type="InterPro" id="IPR023089">
    <property type="entry name" value="YozE_SAM-like"/>
</dbReference>
<reference evidence="2" key="1">
    <citation type="submission" date="2023-06" db="EMBL/GenBank/DDBJ databases">
        <title>A Treasure from Seagulls: Isolation and Description of Aciduricobacillus qingdaonensis gen. nov., sp. nov., a Rare Obligately Uric Acid-utilizing Member in the Family Bacillaceae.</title>
        <authorList>
            <person name="Liu W."/>
            <person name="Wang B."/>
        </authorList>
    </citation>
    <scope>NUCLEOTIDE SEQUENCE</scope>
    <source>
        <strain evidence="2">44XB</strain>
    </source>
</reference>
<evidence type="ECO:0000313" key="3">
    <source>
        <dbReference type="Proteomes" id="UP001180087"/>
    </source>
</evidence>
<feature type="domain" description="YozE SAM-like" evidence="1">
    <location>
        <begin position="3"/>
        <end position="69"/>
    </location>
</feature>
<dbReference type="SUPFAM" id="SSF140652">
    <property type="entry name" value="YozE-like"/>
    <property type="match status" value="1"/>
</dbReference>